<feature type="signal peptide" evidence="10">
    <location>
        <begin position="1"/>
        <end position="20"/>
    </location>
</feature>
<evidence type="ECO:0000256" key="6">
    <source>
        <dbReference type="ARBA" id="ARBA00023277"/>
    </source>
</evidence>
<feature type="compositionally biased region" description="Polar residues" evidence="9">
    <location>
        <begin position="179"/>
        <end position="204"/>
    </location>
</feature>
<keyword evidence="6" id="KW-0119">Carbohydrate metabolism</keyword>
<comment type="cofactor">
    <cofactor evidence="1">
        <name>Co(2+)</name>
        <dbReference type="ChEBI" id="CHEBI:48828"/>
    </cofactor>
</comment>
<dbReference type="GO" id="GO:0008061">
    <property type="term" value="F:chitin binding"/>
    <property type="evidence" value="ECO:0007669"/>
    <property type="project" value="UniProtKB-UniRule"/>
</dbReference>
<feature type="domain" description="Chitin-binding type-1" evidence="11">
    <location>
        <begin position="87"/>
        <end position="131"/>
    </location>
</feature>
<evidence type="ECO:0000256" key="3">
    <source>
        <dbReference type="ARBA" id="ARBA00022723"/>
    </source>
</evidence>
<dbReference type="Gene3D" id="3.30.60.10">
    <property type="entry name" value="Endochitinase-like"/>
    <property type="match status" value="2"/>
</dbReference>
<keyword evidence="2 8" id="KW-0147">Chitin-binding</keyword>
<feature type="disulfide bond" evidence="8">
    <location>
        <begin position="90"/>
        <end position="105"/>
    </location>
</feature>
<dbReference type="AlphaFoldDB" id="A0AA97NX86"/>
<sequence length="551" mass="55960">MHRTRTAVGILLALAGPVLGAAVTKISQDATCGIAFGTTCQGSAFGNCCSRYGYCGSADGYCGAGCQSDFGTCNGASPPSGMKVSEDATCGNDVTCIGSGFGDCCSSSGWCGSSKDYCGSGCQSLFGSCDGIASSLASATVSGSTRFSLGPTSSSSQAALSSSASSATAFSSGFASTGNSAASNGVPQTSTEVPSTSTGTSTFYSVDPSGTSSSGSTSALPTPTSGTVSAAPSASSAGVRVYEERDGQWVSPACTYLVADKRVTNIIKEPKSAAIAECQGRCNAYPGCRTFFLYEENDRVGGPGFDKMYCAYGVRPWNDDWLQCNNARYQFSIGFEYVRTDGGAISASGPGGSSASSTSSSISSFSSISSSSSSSLTTSSSSRTTASTTSTSSTTSSASRTTSSSSSTTGTTTAPAAPSTSVRSVRVYERRSYKSKSPGCASIDKTALTIRGLDSTPGPNKDYATGVAQCQGMCDAYAGCETFFYSRQDGTLKENSLAQCTLDKRAWSDGRIQCGWTSIVFSAGYQFVRTNTVTVTLGATSSGPTSTEAPR</sequence>
<evidence type="ECO:0000256" key="1">
    <source>
        <dbReference type="ARBA" id="ARBA00001941"/>
    </source>
</evidence>
<evidence type="ECO:0000313" key="12">
    <source>
        <dbReference type="EMBL" id="ELQ37842.1"/>
    </source>
</evidence>
<keyword evidence="8" id="KW-1015">Disulfide bond</keyword>
<feature type="region of interest" description="Disordered" evidence="9">
    <location>
        <begin position="368"/>
        <end position="430"/>
    </location>
</feature>
<evidence type="ECO:0000256" key="2">
    <source>
        <dbReference type="ARBA" id="ARBA00022669"/>
    </source>
</evidence>
<dbReference type="SMR" id="A0AA97NX86"/>
<evidence type="ECO:0000256" key="4">
    <source>
        <dbReference type="ARBA" id="ARBA00022729"/>
    </source>
</evidence>
<keyword evidence="3" id="KW-0479">Metal-binding</keyword>
<dbReference type="CDD" id="cd11618">
    <property type="entry name" value="ChtBD1_1"/>
    <property type="match status" value="1"/>
</dbReference>
<comment type="caution">
    <text evidence="8">Lacks conserved residue(s) required for the propagation of feature annotation.</text>
</comment>
<feature type="disulfide bond" evidence="8">
    <location>
        <begin position="104"/>
        <end position="118"/>
    </location>
</feature>
<gene>
    <name evidence="12" type="ORF">OOU_Y34scaffold00570g1</name>
</gene>
<evidence type="ECO:0000256" key="10">
    <source>
        <dbReference type="SAM" id="SignalP"/>
    </source>
</evidence>
<feature type="disulfide bond" evidence="8">
    <location>
        <begin position="48"/>
        <end position="62"/>
    </location>
</feature>
<dbReference type="SUPFAM" id="SSF57016">
    <property type="entry name" value="Plant lectins/antimicrobial peptides"/>
    <property type="match status" value="2"/>
</dbReference>
<evidence type="ECO:0000259" key="11">
    <source>
        <dbReference type="PROSITE" id="PS50941"/>
    </source>
</evidence>
<evidence type="ECO:0000256" key="8">
    <source>
        <dbReference type="PROSITE-ProRule" id="PRU00261"/>
    </source>
</evidence>
<dbReference type="InterPro" id="IPR001002">
    <property type="entry name" value="Chitin-bd_1"/>
</dbReference>
<evidence type="ECO:0000256" key="7">
    <source>
        <dbReference type="ARBA" id="ARBA00023285"/>
    </source>
</evidence>
<dbReference type="GO" id="GO:0046872">
    <property type="term" value="F:metal ion binding"/>
    <property type="evidence" value="ECO:0007669"/>
    <property type="project" value="UniProtKB-KW"/>
</dbReference>
<dbReference type="InterPro" id="IPR036861">
    <property type="entry name" value="Endochitinase-like_sf"/>
</dbReference>
<proteinExistence type="predicted"/>
<feature type="region of interest" description="Disordered" evidence="9">
    <location>
        <begin position="179"/>
        <end position="233"/>
    </location>
</feature>
<keyword evidence="5" id="KW-0378">Hydrolase</keyword>
<dbReference type="EMBL" id="JH793120">
    <property type="protein sequence ID" value="ELQ37842.1"/>
    <property type="molecule type" value="Genomic_DNA"/>
</dbReference>
<evidence type="ECO:0000256" key="9">
    <source>
        <dbReference type="SAM" id="MobiDB-lite"/>
    </source>
</evidence>
<name>A0AA97NX86_PYRO3</name>
<accession>A0AA97NX86</accession>
<keyword evidence="4 10" id="KW-0732">Signal</keyword>
<evidence type="ECO:0000256" key="5">
    <source>
        <dbReference type="ARBA" id="ARBA00022801"/>
    </source>
</evidence>
<feature type="domain" description="Chitin-binding type-1" evidence="11">
    <location>
        <begin position="29"/>
        <end position="75"/>
    </location>
</feature>
<dbReference type="Proteomes" id="UP000011086">
    <property type="component" value="Unassembled WGS sequence"/>
</dbReference>
<reference evidence="12" key="1">
    <citation type="journal article" date="2012" name="PLoS Genet.">
        <title>Comparative analysis of the genomes of two field isolates of the rice blast fungus Magnaporthe oryzae.</title>
        <authorList>
            <person name="Xue M."/>
            <person name="Yang J."/>
            <person name="Li Z."/>
            <person name="Hu S."/>
            <person name="Yao N."/>
            <person name="Dean R.A."/>
            <person name="Zhao W."/>
            <person name="Shen M."/>
            <person name="Zhang H."/>
            <person name="Li C."/>
            <person name="Liu L."/>
            <person name="Cao L."/>
            <person name="Xu X."/>
            <person name="Xing Y."/>
            <person name="Hsiang T."/>
            <person name="Zhang Z."/>
            <person name="Xu J.R."/>
            <person name="Peng Y.L."/>
        </authorList>
    </citation>
    <scope>NUCLEOTIDE SEQUENCE</scope>
    <source>
        <strain evidence="12">Y34</strain>
    </source>
</reference>
<dbReference type="PANTHER" id="PTHR46471">
    <property type="entry name" value="CHITIN DEACETYLASE"/>
    <property type="match status" value="1"/>
</dbReference>
<dbReference type="SMART" id="SM00270">
    <property type="entry name" value="ChtBD1"/>
    <property type="match status" value="2"/>
</dbReference>
<organism evidence="12">
    <name type="scientific">Pyricularia oryzae (strain Y34)</name>
    <name type="common">Rice blast fungus</name>
    <name type="synonym">Magnaporthe oryzae</name>
    <dbReference type="NCBI Taxonomy" id="1143189"/>
    <lineage>
        <taxon>Eukaryota</taxon>
        <taxon>Fungi</taxon>
        <taxon>Dikarya</taxon>
        <taxon>Ascomycota</taxon>
        <taxon>Pezizomycotina</taxon>
        <taxon>Sordariomycetes</taxon>
        <taxon>Sordariomycetidae</taxon>
        <taxon>Magnaporthales</taxon>
        <taxon>Pyriculariaceae</taxon>
        <taxon>Pyricularia</taxon>
    </lineage>
</organism>
<feature type="compositionally biased region" description="Low complexity" evidence="9">
    <location>
        <begin position="368"/>
        <end position="425"/>
    </location>
</feature>
<keyword evidence="7" id="KW-0170">Cobalt</keyword>
<protein>
    <recommendedName>
        <fullName evidence="11">Chitin-binding type-1 domain-containing protein</fullName>
    </recommendedName>
</protein>
<dbReference type="PANTHER" id="PTHR46471:SF2">
    <property type="entry name" value="CHITIN DEACETYLASE-RELATED"/>
    <property type="match status" value="1"/>
</dbReference>
<dbReference type="GO" id="GO:0016787">
    <property type="term" value="F:hydrolase activity"/>
    <property type="evidence" value="ECO:0007669"/>
    <property type="project" value="UniProtKB-KW"/>
</dbReference>
<dbReference type="PROSITE" id="PS50941">
    <property type="entry name" value="CHIT_BIND_I_2"/>
    <property type="match status" value="2"/>
</dbReference>
<feature type="chain" id="PRO_5041729682" description="Chitin-binding type-1 domain-containing protein" evidence="10">
    <location>
        <begin position="21"/>
        <end position="551"/>
    </location>
</feature>
<feature type="compositionally biased region" description="Low complexity" evidence="9">
    <location>
        <begin position="208"/>
        <end position="233"/>
    </location>
</feature>